<dbReference type="RefSeq" id="WP_073477155.1">
    <property type="nucleotide sequence ID" value="NZ_FQZU01000020.1"/>
</dbReference>
<evidence type="ECO:0000313" key="1">
    <source>
        <dbReference type="EMBL" id="SHK21405.1"/>
    </source>
</evidence>
<protein>
    <submittedName>
        <fullName evidence="1">Fe-S-cluster containining protein</fullName>
    </submittedName>
</protein>
<dbReference type="InterPro" id="IPR005358">
    <property type="entry name" value="Puta_zinc/iron-chelating_dom"/>
</dbReference>
<dbReference type="STRING" id="1121393.SAMN02745216_03077"/>
<sequence length="213" mass="24446">MPKKKKSPGPTSRLVFPQDEQKHDWLSLLLEGYFITDQGVAKGIELMEKQGAKLACAKGCSHCCATHRSIPAYPLELIGITWYCTEKLEEPFRTPLLAQLMEHKHGDACAFLIDGVCSIHPLRPMACRQFNVFNKPCEKDEDAYYTRRKDVMNPIKKYTNKAFSVMMPFYGVTDRAQKRHVVENGLMHNMAKDMQNLNWASLARKMMEFDAQQ</sequence>
<organism evidence="1 2">
    <name type="scientific">Desulfatibacillum alkenivorans DSM 16219</name>
    <dbReference type="NCBI Taxonomy" id="1121393"/>
    <lineage>
        <taxon>Bacteria</taxon>
        <taxon>Pseudomonadati</taxon>
        <taxon>Thermodesulfobacteriota</taxon>
        <taxon>Desulfobacteria</taxon>
        <taxon>Desulfobacterales</taxon>
        <taxon>Desulfatibacillaceae</taxon>
        <taxon>Desulfatibacillum</taxon>
    </lineage>
</organism>
<name>A0A1M6QMK9_9BACT</name>
<evidence type="ECO:0000313" key="2">
    <source>
        <dbReference type="Proteomes" id="UP000183994"/>
    </source>
</evidence>
<dbReference type="Proteomes" id="UP000183994">
    <property type="component" value="Unassembled WGS sequence"/>
</dbReference>
<accession>A0A1M6QMK9</accession>
<dbReference type="AlphaFoldDB" id="A0A1M6QMK9"/>
<dbReference type="EMBL" id="FQZU01000020">
    <property type="protein sequence ID" value="SHK21405.1"/>
    <property type="molecule type" value="Genomic_DNA"/>
</dbReference>
<dbReference type="Pfam" id="PF03692">
    <property type="entry name" value="CxxCxxCC"/>
    <property type="match status" value="1"/>
</dbReference>
<reference evidence="2" key="1">
    <citation type="submission" date="2016-11" db="EMBL/GenBank/DDBJ databases">
        <authorList>
            <person name="Varghese N."/>
            <person name="Submissions S."/>
        </authorList>
    </citation>
    <scope>NUCLEOTIDE SEQUENCE [LARGE SCALE GENOMIC DNA]</scope>
    <source>
        <strain evidence="2">DSM 16219</strain>
    </source>
</reference>
<gene>
    <name evidence="1" type="ORF">SAMN02745216_03077</name>
</gene>
<proteinExistence type="predicted"/>
<keyword evidence="2" id="KW-1185">Reference proteome</keyword>
<dbReference type="OrthoDB" id="9810361at2"/>